<dbReference type="InterPro" id="IPR022625">
    <property type="entry name" value="TypeI_RM_Rsu_C"/>
</dbReference>
<evidence type="ECO:0000313" key="4">
    <source>
        <dbReference type="EMBL" id="NJC28054.1"/>
    </source>
</evidence>
<accession>A0ABX0XGL5</accession>
<feature type="domain" description="Type I restriction enzyme R protein C-terminal" evidence="2">
    <location>
        <begin position="286"/>
        <end position="540"/>
    </location>
</feature>
<gene>
    <name evidence="4" type="ORF">GGR27_003573</name>
</gene>
<organism evidence="4 5">
    <name type="scientific">Neolewinella antarctica</name>
    <dbReference type="NCBI Taxonomy" id="442734"/>
    <lineage>
        <taxon>Bacteria</taxon>
        <taxon>Pseudomonadati</taxon>
        <taxon>Bacteroidota</taxon>
        <taxon>Saprospiria</taxon>
        <taxon>Saprospirales</taxon>
        <taxon>Lewinellaceae</taxon>
        <taxon>Neolewinella</taxon>
    </lineage>
</organism>
<dbReference type="InterPro" id="IPR051268">
    <property type="entry name" value="Type-I_R_enzyme_R_subunit"/>
</dbReference>
<dbReference type="Gene3D" id="3.40.50.300">
    <property type="entry name" value="P-loop containing nucleotide triphosphate hydrolases"/>
    <property type="match status" value="1"/>
</dbReference>
<dbReference type="PANTHER" id="PTHR30195">
    <property type="entry name" value="TYPE I SITE-SPECIFIC DEOXYRIBONUCLEASE PROTEIN SUBUNIT M AND R"/>
    <property type="match status" value="1"/>
</dbReference>
<dbReference type="Proteomes" id="UP000770785">
    <property type="component" value="Unassembled WGS sequence"/>
</dbReference>
<keyword evidence="1" id="KW-0680">Restriction system</keyword>
<name>A0ABX0XGL5_9BACT</name>
<evidence type="ECO:0000259" key="2">
    <source>
        <dbReference type="Pfam" id="PF12008"/>
    </source>
</evidence>
<dbReference type="EMBL" id="JAATJH010000008">
    <property type="protein sequence ID" value="NJC28054.1"/>
    <property type="molecule type" value="Genomic_DNA"/>
</dbReference>
<proteinExistence type="predicted"/>
<evidence type="ECO:0000313" key="5">
    <source>
        <dbReference type="Proteomes" id="UP000770785"/>
    </source>
</evidence>
<dbReference type="Gene3D" id="1.20.58.910">
    <property type="match status" value="1"/>
</dbReference>
<feature type="domain" description="Restriction endonuclease type I HsdR second RecA-like helicase" evidence="3">
    <location>
        <begin position="87"/>
        <end position="265"/>
    </location>
</feature>
<dbReference type="Pfam" id="PF22679">
    <property type="entry name" value="T1R_D3-like"/>
    <property type="match status" value="1"/>
</dbReference>
<evidence type="ECO:0000259" key="3">
    <source>
        <dbReference type="Pfam" id="PF22679"/>
    </source>
</evidence>
<comment type="caution">
    <text evidence="4">The sequence shown here is derived from an EMBL/GenBank/DDBJ whole genome shotgun (WGS) entry which is preliminary data.</text>
</comment>
<dbReference type="InterPro" id="IPR027417">
    <property type="entry name" value="P-loop_NTPase"/>
</dbReference>
<dbReference type="Pfam" id="PF12008">
    <property type="entry name" value="EcoR124_C"/>
    <property type="match status" value="1"/>
</dbReference>
<dbReference type="InterPro" id="IPR055180">
    <property type="entry name" value="HsdR_RecA-like_helicase_dom_2"/>
</dbReference>
<dbReference type="CDD" id="cd18800">
    <property type="entry name" value="SF2_C_EcoR124I-like"/>
    <property type="match status" value="1"/>
</dbReference>
<dbReference type="PANTHER" id="PTHR30195:SF16">
    <property type="entry name" value="TYPE I RESTRICTION ENZYME ENDONUCLEASE SUBUNIT"/>
    <property type="match status" value="1"/>
</dbReference>
<sequence length="547" mass="63028">MLGKRTTLDLFERRLHTYVITDAIRDANVLRFSVEYVGRYRERNGSRNNVDIEVQGINRRELLESDDRVSKILDYLLAYHNVKTSHRKFTSIFAVASVPLLIKYYEELRRRYEAGEHDLRVATIFTWQANATSADADGYGFAPDVDDQTTALTPDHRDKLETFLTHYNEQFGVKQSIADGKAFDNYRKDIAKRIKGREYKNAKDADRIDILLVVNMFLTGFDAKAVNTLYVDKNLKHHGLIQAFSRTNRIFTEDKSQGKIVSFRNLKPATDDALALFSDRNADEQVFLAPYADYADDFRTALERLRAITPTPASVDDLVDEEADLAFVMAFRALVRLLNVLQSFADFSWLDLGITEQEYYDYRSKYLDLKDEVVRQGEQSEVVSILDEVDFEVELIRRDRINVRYILKLLAELSRSRGADREQRRRQITSLLAGEVQLRSKRALIEEFIENHLPPSGNESETEAAFAEFWDERKQAHLHRISVAEGIPIAALRELIDEYFYSGQQPSQEELIGELETAPSILRRVGVAERLLGKILEVIEIFEDGVE</sequence>
<keyword evidence="5" id="KW-1185">Reference proteome</keyword>
<reference evidence="4 5" key="1">
    <citation type="submission" date="2020-03" db="EMBL/GenBank/DDBJ databases">
        <title>Genomic Encyclopedia of Type Strains, Phase IV (KMG-IV): sequencing the most valuable type-strain genomes for metagenomic binning, comparative biology and taxonomic classification.</title>
        <authorList>
            <person name="Goeker M."/>
        </authorList>
    </citation>
    <scope>NUCLEOTIDE SEQUENCE [LARGE SCALE GENOMIC DNA]</scope>
    <source>
        <strain evidence="4 5">DSM 105096</strain>
    </source>
</reference>
<evidence type="ECO:0000256" key="1">
    <source>
        <dbReference type="ARBA" id="ARBA00022747"/>
    </source>
</evidence>
<protein>
    <submittedName>
        <fullName evidence="4">Type I site-specific restriction-modification system R (Restriction) subunit</fullName>
    </submittedName>
</protein>